<dbReference type="eggNOG" id="KOG1378">
    <property type="taxonomic scope" value="Eukaryota"/>
</dbReference>
<comment type="subunit">
    <text evidence="2">Homodimer.</text>
</comment>
<dbReference type="Pfam" id="PF16656">
    <property type="entry name" value="Pur_ac_phosph_N"/>
    <property type="match status" value="1"/>
</dbReference>
<dbReference type="Gene3D" id="2.60.40.380">
    <property type="entry name" value="Purple acid phosphatase-like, N-terminal"/>
    <property type="match status" value="1"/>
</dbReference>
<dbReference type="PANTHER" id="PTHR45778:SF3">
    <property type="entry name" value="PURPLE ACID PHOSPHATASE"/>
    <property type="match status" value="1"/>
</dbReference>
<feature type="chain" id="PRO_5005113469" description="Purple acid phosphatase" evidence="6">
    <location>
        <begin position="23"/>
        <end position="595"/>
    </location>
</feature>
<dbReference type="SUPFAM" id="SSF56300">
    <property type="entry name" value="Metallo-dependent phosphatases"/>
    <property type="match status" value="1"/>
</dbReference>
<dbReference type="EC" id="3.1.3.2" evidence="6"/>
<dbReference type="EMBL" id="KE346362">
    <property type="protein sequence ID" value="KJE91696.1"/>
    <property type="molecule type" value="Genomic_DNA"/>
</dbReference>
<proteinExistence type="inferred from homology"/>
<dbReference type="Pfam" id="PF14008">
    <property type="entry name" value="Metallophos_C"/>
    <property type="match status" value="1"/>
</dbReference>
<dbReference type="OMA" id="PMYIDST"/>
<feature type="domain" description="Purple acid phosphatase N-terminal" evidence="9">
    <location>
        <begin position="156"/>
        <end position="257"/>
    </location>
</feature>
<sequence length="595" mass="64800">MRGAALFALLVALLAAATTTRAHKFVHPLEGIELAAMRRATKAESPRSLAFAVTPNTLEAAEGTVTVIWAGLDDPQPDDWIALYTPLPSNLSAIVPVKFKMCTISPTHLSSGSGSLTFTLINMRDSNSFVFFRGGLTAPVAVAQTDPVEFESYDIPMHPHLAITDNPSEMSLMWTSRKAAMPIALLGTSTTSVTTTFNATTTSYSASDMCGEPATSYGYRPAGLIHTVIFTGLQPRTRYYYVFGDPSYGMSTIYSFVSAPARGDTSLVRWVVFGDMGRAERDGSNEYQVYEPPSINTTDRIIAELKRGDVDFVGHFGDISYARGYASDWDSFFAQVRPIASAVPYLIASGNHERDWNNSGALFPGYDSGGECGVPYNARFLMPGSKPTSKAGVRMDGGIVKDSPWYSANYGPIHLTVMSTEHDFSAGSTQLAWIEQDLASVDRSVTPWLLFAGHRPMYIDSTDVSPVTGDQPVATALRQFVEPLLFKYRADLTMFGHHHSYQRSCPSLNLTCITTPQPPNAATPWSYLGPVNVVIGMAGQSLSQNLIAAQPSWVVAVNDQVYGYARLQADKTSLAFQFIINNSDQIGDQFTLRHA</sequence>
<comment type="subcellular location">
    <subcellularLocation>
        <location evidence="1">Secreted</location>
    </subcellularLocation>
</comment>
<dbReference type="InterPro" id="IPR015914">
    <property type="entry name" value="PAPs_N"/>
</dbReference>
<keyword evidence="4 6" id="KW-0732">Signal</keyword>
<protein>
    <recommendedName>
        <fullName evidence="6">Purple acid phosphatase</fullName>
        <ecNumber evidence="6">3.1.3.2</ecNumber>
    </recommendedName>
</protein>
<dbReference type="OrthoDB" id="45007at2759"/>
<evidence type="ECO:0000256" key="6">
    <source>
        <dbReference type="RuleBase" id="RU361203"/>
    </source>
</evidence>
<keyword evidence="5" id="KW-0325">Glycoprotein</keyword>
<evidence type="ECO:0000256" key="2">
    <source>
        <dbReference type="ARBA" id="ARBA00011738"/>
    </source>
</evidence>
<evidence type="ECO:0000313" key="12">
    <source>
        <dbReference type="Proteomes" id="UP000008743"/>
    </source>
</evidence>
<comment type="catalytic activity">
    <reaction evidence="6">
        <text>a phosphate monoester + H2O = an alcohol + phosphate</text>
        <dbReference type="Rhea" id="RHEA:15017"/>
        <dbReference type="ChEBI" id="CHEBI:15377"/>
        <dbReference type="ChEBI" id="CHEBI:30879"/>
        <dbReference type="ChEBI" id="CHEBI:43474"/>
        <dbReference type="ChEBI" id="CHEBI:67140"/>
        <dbReference type="EC" id="3.1.3.2"/>
    </reaction>
</comment>
<dbReference type="CDD" id="cd00839">
    <property type="entry name" value="MPP_PAPs"/>
    <property type="match status" value="1"/>
</dbReference>
<evidence type="ECO:0000256" key="5">
    <source>
        <dbReference type="ARBA" id="ARBA00023180"/>
    </source>
</evidence>
<evidence type="ECO:0000256" key="3">
    <source>
        <dbReference type="ARBA" id="ARBA00022525"/>
    </source>
</evidence>
<keyword evidence="12" id="KW-1185">Reference proteome</keyword>
<dbReference type="Proteomes" id="UP000008743">
    <property type="component" value="Unassembled WGS sequence"/>
</dbReference>
<organism evidence="11 12">
    <name type="scientific">Capsaspora owczarzaki (strain ATCC 30864)</name>
    <dbReference type="NCBI Taxonomy" id="595528"/>
    <lineage>
        <taxon>Eukaryota</taxon>
        <taxon>Filasterea</taxon>
        <taxon>Capsaspora</taxon>
    </lineage>
</organism>
<dbReference type="PANTHER" id="PTHR45778">
    <property type="entry name" value="PURPLE ACID PHOSPHATASE-RELATED"/>
    <property type="match status" value="1"/>
</dbReference>
<dbReference type="RefSeq" id="XP_004349546.1">
    <property type="nucleotide sequence ID" value="XM_004349496.2"/>
</dbReference>
<evidence type="ECO:0000313" key="11">
    <source>
        <dbReference type="EMBL" id="KJE91696.1"/>
    </source>
</evidence>
<name>A0A0D2U9F6_CAPO3</name>
<dbReference type="InterPro" id="IPR004843">
    <property type="entry name" value="Calcineurin-like_PHP"/>
</dbReference>
<keyword evidence="6" id="KW-0378">Hydrolase</keyword>
<evidence type="ECO:0000259" key="8">
    <source>
        <dbReference type="Pfam" id="PF14008"/>
    </source>
</evidence>
<dbReference type="InterPro" id="IPR025733">
    <property type="entry name" value="PAPs_C"/>
</dbReference>
<evidence type="ECO:0000259" key="9">
    <source>
        <dbReference type="Pfam" id="PF16656"/>
    </source>
</evidence>
<reference evidence="12" key="1">
    <citation type="submission" date="2011-02" db="EMBL/GenBank/DDBJ databases">
        <title>The Genome Sequence of Capsaspora owczarzaki ATCC 30864.</title>
        <authorList>
            <person name="Russ C."/>
            <person name="Cuomo C."/>
            <person name="Burger G."/>
            <person name="Gray M.W."/>
            <person name="Holland P.W.H."/>
            <person name="King N."/>
            <person name="Lang F.B.F."/>
            <person name="Roger A.J."/>
            <person name="Ruiz-Trillo I."/>
            <person name="Young S.K."/>
            <person name="Zeng Q."/>
            <person name="Gargeya S."/>
            <person name="Alvarado L."/>
            <person name="Berlin A."/>
            <person name="Chapman S.B."/>
            <person name="Chen Z."/>
            <person name="Freedman E."/>
            <person name="Gellesch M."/>
            <person name="Goldberg J."/>
            <person name="Griggs A."/>
            <person name="Gujja S."/>
            <person name="Heilman E."/>
            <person name="Heiman D."/>
            <person name="Howarth C."/>
            <person name="Mehta T."/>
            <person name="Neiman D."/>
            <person name="Pearson M."/>
            <person name="Roberts A."/>
            <person name="Saif S."/>
            <person name="Shea T."/>
            <person name="Shenoy N."/>
            <person name="Sisk P."/>
            <person name="Stolte C."/>
            <person name="Sykes S."/>
            <person name="White J."/>
            <person name="Yandava C."/>
            <person name="Haas B."/>
            <person name="Nusbaum C."/>
            <person name="Birren B."/>
        </authorList>
    </citation>
    <scope>NUCLEOTIDE SEQUENCE</scope>
    <source>
        <strain evidence="12">ATCC 30864</strain>
    </source>
</reference>
<evidence type="ECO:0000259" key="10">
    <source>
        <dbReference type="Pfam" id="PF17808"/>
    </source>
</evidence>
<dbReference type="Pfam" id="PF00149">
    <property type="entry name" value="Metallophos"/>
    <property type="match status" value="1"/>
</dbReference>
<dbReference type="InterPro" id="IPR008963">
    <property type="entry name" value="Purple_acid_Pase-like_N"/>
</dbReference>
<dbReference type="PhylomeDB" id="A0A0D2U9F6"/>
<comment type="similarity">
    <text evidence="6">Belongs to the metallophosphoesterase superfamily. Purple acid phosphatase family.</text>
</comment>
<evidence type="ECO:0000259" key="7">
    <source>
        <dbReference type="Pfam" id="PF00149"/>
    </source>
</evidence>
<keyword evidence="3" id="KW-0964">Secreted</keyword>
<gene>
    <name evidence="11" type="ORF">CAOG_002793</name>
</gene>
<dbReference type="Pfam" id="PF17808">
    <property type="entry name" value="fn3_PAP"/>
    <property type="match status" value="1"/>
</dbReference>
<evidence type="ECO:0000256" key="1">
    <source>
        <dbReference type="ARBA" id="ARBA00004613"/>
    </source>
</evidence>
<dbReference type="GO" id="GO:0046872">
    <property type="term" value="F:metal ion binding"/>
    <property type="evidence" value="ECO:0007669"/>
    <property type="project" value="InterPro"/>
</dbReference>
<feature type="signal peptide" evidence="6">
    <location>
        <begin position="1"/>
        <end position="22"/>
    </location>
</feature>
<dbReference type="AlphaFoldDB" id="A0A0D2U9F6"/>
<dbReference type="InParanoid" id="A0A0D2U9F6"/>
<feature type="domain" description="Purple acid phosphatase Fn3-like" evidence="10">
    <location>
        <begin position="62"/>
        <end position="151"/>
    </location>
</feature>
<dbReference type="GO" id="GO:0003993">
    <property type="term" value="F:acid phosphatase activity"/>
    <property type="evidence" value="ECO:0007669"/>
    <property type="project" value="UniProtKB-EC"/>
</dbReference>
<feature type="domain" description="Purple acid phosphatase C-terminal" evidence="8">
    <location>
        <begin position="529"/>
        <end position="589"/>
    </location>
</feature>
<dbReference type="SUPFAM" id="SSF49363">
    <property type="entry name" value="Purple acid phosphatase, N-terminal domain"/>
    <property type="match status" value="1"/>
</dbReference>
<dbReference type="Gene3D" id="3.60.21.10">
    <property type="match status" value="1"/>
</dbReference>
<accession>A0A0D2U9F6</accession>
<dbReference type="InterPro" id="IPR029052">
    <property type="entry name" value="Metallo-depent_PP-like"/>
</dbReference>
<evidence type="ECO:0000256" key="4">
    <source>
        <dbReference type="ARBA" id="ARBA00022729"/>
    </source>
</evidence>
<dbReference type="InterPro" id="IPR040974">
    <property type="entry name" value="Fn3_PAP"/>
</dbReference>
<dbReference type="GO" id="GO:0005576">
    <property type="term" value="C:extracellular region"/>
    <property type="evidence" value="ECO:0007669"/>
    <property type="project" value="UniProtKB-SubCell"/>
</dbReference>
<dbReference type="STRING" id="595528.A0A0D2U9F6"/>
<feature type="domain" description="Calcineurin-like phosphoesterase" evidence="7">
    <location>
        <begin position="271"/>
        <end position="501"/>
    </location>
</feature>
<dbReference type="InterPro" id="IPR041792">
    <property type="entry name" value="MPP_PAP"/>
</dbReference>